<evidence type="ECO:0000256" key="2">
    <source>
        <dbReference type="ARBA" id="ARBA00022448"/>
    </source>
</evidence>
<dbReference type="SUPFAM" id="SSF81324">
    <property type="entry name" value="Voltage-gated potassium channels"/>
    <property type="match status" value="1"/>
</dbReference>
<protein>
    <recommendedName>
        <fullName evidence="17">Inward rectifier potassium channel C-terminal domain-containing protein</fullName>
    </recommendedName>
</protein>
<gene>
    <name evidence="16" type="ORF">DTER00134_LOCUS10782</name>
</gene>
<dbReference type="EMBL" id="HBIP01018274">
    <property type="protein sequence ID" value="CAE0495709.1"/>
    <property type="molecule type" value="Transcribed_RNA"/>
</dbReference>
<name>A0A7S3QX31_DUNTE</name>
<dbReference type="GO" id="GO:0005886">
    <property type="term" value="C:plasma membrane"/>
    <property type="evidence" value="ECO:0007669"/>
    <property type="project" value="TreeGrafter"/>
</dbReference>
<dbReference type="PRINTS" id="PR01320">
    <property type="entry name" value="KIRCHANNEL"/>
</dbReference>
<dbReference type="GO" id="GO:0034702">
    <property type="term" value="C:monoatomic ion channel complex"/>
    <property type="evidence" value="ECO:0007669"/>
    <property type="project" value="UniProtKB-KW"/>
</dbReference>
<keyword evidence="10 11" id="KW-0407">Ion channel</keyword>
<evidence type="ECO:0000256" key="6">
    <source>
        <dbReference type="ARBA" id="ARBA00022958"/>
    </source>
</evidence>
<evidence type="ECO:0000256" key="3">
    <source>
        <dbReference type="ARBA" id="ARBA00022538"/>
    </source>
</evidence>
<dbReference type="Pfam" id="PF01007">
    <property type="entry name" value="IRK"/>
    <property type="match status" value="1"/>
</dbReference>
<dbReference type="InterPro" id="IPR040445">
    <property type="entry name" value="Kir_TM"/>
</dbReference>
<keyword evidence="4 11" id="KW-0812">Transmembrane</keyword>
<comment type="similarity">
    <text evidence="11">Belongs to the inward rectifier-type potassium channel (TC 1.A.2.1) family.</text>
</comment>
<evidence type="ECO:0000256" key="12">
    <source>
        <dbReference type="SAM" id="MobiDB-lite"/>
    </source>
</evidence>
<evidence type="ECO:0000313" key="16">
    <source>
        <dbReference type="EMBL" id="CAE0495709.1"/>
    </source>
</evidence>
<keyword evidence="9 13" id="KW-0472">Membrane</keyword>
<reference evidence="16" key="1">
    <citation type="submission" date="2021-01" db="EMBL/GenBank/DDBJ databases">
        <authorList>
            <person name="Corre E."/>
            <person name="Pelletier E."/>
            <person name="Niang G."/>
            <person name="Scheremetjew M."/>
            <person name="Finn R."/>
            <person name="Kale V."/>
            <person name="Holt S."/>
            <person name="Cochrane G."/>
            <person name="Meng A."/>
            <person name="Brown T."/>
            <person name="Cohen L."/>
        </authorList>
    </citation>
    <scope>NUCLEOTIDE SEQUENCE</scope>
    <source>
        <strain evidence="16">CCMP1320</strain>
    </source>
</reference>
<dbReference type="AlphaFoldDB" id="A0A7S3QX31"/>
<evidence type="ECO:0008006" key="17">
    <source>
        <dbReference type="Google" id="ProtNLM"/>
    </source>
</evidence>
<feature type="domain" description="Potassium channel inwardly rectifying transmembrane" evidence="14">
    <location>
        <begin position="95"/>
        <end position="204"/>
    </location>
</feature>
<evidence type="ECO:0000256" key="1">
    <source>
        <dbReference type="ARBA" id="ARBA00004141"/>
    </source>
</evidence>
<dbReference type="Gene3D" id="1.10.287.70">
    <property type="match status" value="1"/>
</dbReference>
<dbReference type="InterPro" id="IPR014756">
    <property type="entry name" value="Ig_E-set"/>
</dbReference>
<dbReference type="GO" id="GO:0005242">
    <property type="term" value="F:inward rectifier potassium channel activity"/>
    <property type="evidence" value="ECO:0007669"/>
    <property type="project" value="InterPro"/>
</dbReference>
<keyword evidence="3 11" id="KW-0633">Potassium transport</keyword>
<dbReference type="PANTHER" id="PTHR11767:SF102">
    <property type="entry name" value="INWARDLY RECTIFYING POTASSIUM CHANNEL 1, ISOFORM F"/>
    <property type="match status" value="1"/>
</dbReference>
<keyword evidence="2 11" id="KW-0813">Transport</keyword>
<evidence type="ECO:0000256" key="9">
    <source>
        <dbReference type="ARBA" id="ARBA00023136"/>
    </source>
</evidence>
<dbReference type="Gene3D" id="2.60.40.1400">
    <property type="entry name" value="G protein-activated inward rectifier potassium channel 1"/>
    <property type="match status" value="1"/>
</dbReference>
<evidence type="ECO:0000256" key="5">
    <source>
        <dbReference type="ARBA" id="ARBA00022882"/>
    </source>
</evidence>
<dbReference type="InterPro" id="IPR041647">
    <property type="entry name" value="IRK_C"/>
</dbReference>
<comment type="subcellular location">
    <subcellularLocation>
        <location evidence="1 11">Membrane</location>
        <topology evidence="1 11">Multi-pass membrane protein</topology>
    </subcellularLocation>
</comment>
<feature type="transmembrane region" description="Helical" evidence="13">
    <location>
        <begin position="111"/>
        <end position="135"/>
    </location>
</feature>
<dbReference type="PANTHER" id="PTHR11767">
    <property type="entry name" value="INWARD RECTIFIER POTASSIUM CHANNEL"/>
    <property type="match status" value="1"/>
</dbReference>
<feature type="domain" description="Inward rectifier potassium channel C-terminal" evidence="15">
    <location>
        <begin position="211"/>
        <end position="372"/>
    </location>
</feature>
<dbReference type="Pfam" id="PF17655">
    <property type="entry name" value="IRK_C"/>
    <property type="match status" value="1"/>
</dbReference>
<keyword evidence="6 11" id="KW-0630">Potassium</keyword>
<feature type="region of interest" description="Disordered" evidence="12">
    <location>
        <begin position="461"/>
        <end position="501"/>
    </location>
</feature>
<sequence>MRSTTIPAAYGQEDQHDKLNDPEVFGNSSLADSHDMPRTAAEAAERATFKQRVHAGIQGPLKHLQKMKFPFRAPSLIDRSRPYFSGIKRFGISKMGTYYRDPFHTLLNLPWIRFIFCFFATYFIQYILFALIYWAQYTCIVNGEGRFARALLVSSRVASTMGFDDIFPDPNCGFLNFCIMCQVIFSSLVNFVLLGVVFARFSAPFKRASTVRFSKNAVVNRHPSGFWCISLRVANLRKHQILQPSIRMVVTVVDSITPSYYHHEMLTVEGGYKQVTNLELGFPAHVTHVITPDSYLYNTSLLEMDTRMMEVLVFVDGIDAMTSRHMSARTAYPSTDIILNQAFAPMHLEMRGKSLGLDFSTFDQTLPAIDPHLLIEREEGTPRGAEPSLWQLRHMTFKRLAERYAHLGAAHSAAAAAAAHAAAKNLNRGGGFGDGEDEEEVAGLKASHTAVNFPQSISTITRGSPYEVHKPGGGDPLNYQNPHAPPDDGGLGGLASLGQPLSSPPGTFVPLDNMQRSGTAGFGVGSRQDGYTVGGLPPGTNGMSTGLSGDFGIELPTSTNPSSRLH</sequence>
<dbReference type="GO" id="GO:1990573">
    <property type="term" value="P:potassium ion import across plasma membrane"/>
    <property type="evidence" value="ECO:0007669"/>
    <property type="project" value="TreeGrafter"/>
</dbReference>
<evidence type="ECO:0000256" key="11">
    <source>
        <dbReference type="RuleBase" id="RU003822"/>
    </source>
</evidence>
<evidence type="ECO:0000256" key="10">
    <source>
        <dbReference type="ARBA" id="ARBA00023303"/>
    </source>
</evidence>
<evidence type="ECO:0000256" key="4">
    <source>
        <dbReference type="ARBA" id="ARBA00022692"/>
    </source>
</evidence>
<keyword evidence="8 11" id="KW-0406">Ion transport</keyword>
<evidence type="ECO:0000256" key="7">
    <source>
        <dbReference type="ARBA" id="ARBA00022989"/>
    </source>
</evidence>
<proteinExistence type="inferred from homology"/>
<evidence type="ECO:0000256" key="8">
    <source>
        <dbReference type="ARBA" id="ARBA00023065"/>
    </source>
</evidence>
<feature type="region of interest" description="Disordered" evidence="12">
    <location>
        <begin position="1"/>
        <end position="21"/>
    </location>
</feature>
<evidence type="ECO:0000256" key="13">
    <source>
        <dbReference type="SAM" id="Phobius"/>
    </source>
</evidence>
<keyword evidence="7 13" id="KW-1133">Transmembrane helix</keyword>
<dbReference type="SUPFAM" id="SSF81296">
    <property type="entry name" value="E set domains"/>
    <property type="match status" value="1"/>
</dbReference>
<keyword evidence="5 11" id="KW-0851">Voltage-gated channel</keyword>
<accession>A0A7S3QX31</accession>
<evidence type="ECO:0000259" key="14">
    <source>
        <dbReference type="Pfam" id="PF01007"/>
    </source>
</evidence>
<evidence type="ECO:0000259" key="15">
    <source>
        <dbReference type="Pfam" id="PF17655"/>
    </source>
</evidence>
<organism evidence="16">
    <name type="scientific">Dunaliella tertiolecta</name>
    <name type="common">Green alga</name>
    <dbReference type="NCBI Taxonomy" id="3047"/>
    <lineage>
        <taxon>Eukaryota</taxon>
        <taxon>Viridiplantae</taxon>
        <taxon>Chlorophyta</taxon>
        <taxon>core chlorophytes</taxon>
        <taxon>Chlorophyceae</taxon>
        <taxon>CS clade</taxon>
        <taxon>Chlamydomonadales</taxon>
        <taxon>Dunaliellaceae</taxon>
        <taxon>Dunaliella</taxon>
    </lineage>
</organism>
<dbReference type="InterPro" id="IPR013518">
    <property type="entry name" value="K_chnl_inward-rec_Kir_cyto"/>
</dbReference>
<dbReference type="GO" id="GO:0034765">
    <property type="term" value="P:regulation of monoatomic ion transmembrane transport"/>
    <property type="evidence" value="ECO:0007669"/>
    <property type="project" value="TreeGrafter"/>
</dbReference>
<feature type="transmembrane region" description="Helical" evidence="13">
    <location>
        <begin position="173"/>
        <end position="199"/>
    </location>
</feature>
<dbReference type="InterPro" id="IPR016449">
    <property type="entry name" value="K_chnl_inward-rec_Kir"/>
</dbReference>